<evidence type="ECO:0008006" key="4">
    <source>
        <dbReference type="Google" id="ProtNLM"/>
    </source>
</evidence>
<dbReference type="EMBL" id="JANTQA010000008">
    <property type="protein sequence ID" value="KAJ3451771.1"/>
    <property type="molecule type" value="Genomic_DNA"/>
</dbReference>
<feature type="compositionally biased region" description="Acidic residues" evidence="1">
    <location>
        <begin position="405"/>
        <end position="414"/>
    </location>
</feature>
<dbReference type="InterPro" id="IPR036570">
    <property type="entry name" value="HORMA_dom_sf"/>
</dbReference>
<feature type="compositionally biased region" description="Polar residues" evidence="1">
    <location>
        <begin position="268"/>
        <end position="282"/>
    </location>
</feature>
<feature type="region of interest" description="Disordered" evidence="1">
    <location>
        <begin position="485"/>
        <end position="509"/>
    </location>
</feature>
<feature type="compositionally biased region" description="Low complexity" evidence="1">
    <location>
        <begin position="246"/>
        <end position="257"/>
    </location>
</feature>
<feature type="region of interest" description="Disordered" evidence="1">
    <location>
        <begin position="405"/>
        <end position="427"/>
    </location>
</feature>
<accession>A0AAV8ABW2</accession>
<gene>
    <name evidence="2" type="ORF">M0812_03525</name>
</gene>
<dbReference type="AlphaFoldDB" id="A0AAV8ABW2"/>
<feature type="compositionally biased region" description="Low complexity" evidence="1">
    <location>
        <begin position="322"/>
        <end position="344"/>
    </location>
</feature>
<feature type="region of interest" description="Disordered" evidence="1">
    <location>
        <begin position="319"/>
        <end position="344"/>
    </location>
</feature>
<protein>
    <recommendedName>
        <fullName evidence="4">Autophagy-related protein 13</fullName>
    </recommendedName>
</protein>
<feature type="compositionally biased region" description="Polar residues" evidence="1">
    <location>
        <begin position="415"/>
        <end position="427"/>
    </location>
</feature>
<reference evidence="2" key="1">
    <citation type="submission" date="2022-08" db="EMBL/GenBank/DDBJ databases">
        <title>Novel sulphate-reducing endosymbionts in the free-living metamonad Anaeramoeba.</title>
        <authorList>
            <person name="Jerlstrom-Hultqvist J."/>
            <person name="Cepicka I."/>
            <person name="Gallot-Lavallee L."/>
            <person name="Salas-Leiva D."/>
            <person name="Curtis B.A."/>
            <person name="Zahonova K."/>
            <person name="Pipaliya S."/>
            <person name="Dacks J."/>
            <person name="Roger A.J."/>
        </authorList>
    </citation>
    <scope>NUCLEOTIDE SEQUENCE</scope>
    <source>
        <strain evidence="2">Busselton2</strain>
    </source>
</reference>
<evidence type="ECO:0000313" key="3">
    <source>
        <dbReference type="Proteomes" id="UP001146793"/>
    </source>
</evidence>
<organism evidence="2 3">
    <name type="scientific">Anaeramoeba flamelloides</name>
    <dbReference type="NCBI Taxonomy" id="1746091"/>
    <lineage>
        <taxon>Eukaryota</taxon>
        <taxon>Metamonada</taxon>
        <taxon>Anaeramoebidae</taxon>
        <taxon>Anaeramoeba</taxon>
    </lineage>
</organism>
<dbReference type="Proteomes" id="UP001146793">
    <property type="component" value="Unassembled WGS sequence"/>
</dbReference>
<name>A0AAV8ABW2_9EUKA</name>
<sequence>MTNLTSHENKLLIHIRHFTITFSQLILHSRDTSLFNQSRMQKNHNLFTFYLDFPSLPEKSLAPIPKTPQPKFFMIQYDVYFQINEKAFDKKQNLKNSSGKTQNDHFSNGVLLERWKLLCCSVGRKIFYEHAKAINSLSVLLRSVLSFTRMMPTQKIMISIRKKSIYQLKTIVSVSKYKSIKQYKKEEEEKQEEFVWQSKVSEQNFSMIKMGKGNWIKINVEYLKKIDFVLQKYLQRYKSNRKKYLKNNSSPININNKPKNKDYKPSNQSKTSSNLQEENPNTRIRRHSYGGMKQSNTEPRDIRKKKDPNSLSIFFEEHNQKGNENINNSNNGNNNSSWIGKNGNENENENDFFFLLKSPNQTYDDNRFIIQQKLNRPLINDDNENSSNKKNNQQLLFETFSNIDEQEEEDEDPFNESNTEFELSPFDTRSISRNIDIQAKSWKQKHSYSYSHSCSPSQDSFTIDLFKRTLHPDVILELKLSQNPYNTSTEKQKNETNKTKTSNDFETMNSPFERIDDLSKNSNSMSIYNQINNKPPQLDAFNTEQKSYISFENIFKDLNLLQSKQKIYDKIDN</sequence>
<evidence type="ECO:0000256" key="1">
    <source>
        <dbReference type="SAM" id="MobiDB-lite"/>
    </source>
</evidence>
<comment type="caution">
    <text evidence="2">The sequence shown here is derived from an EMBL/GenBank/DDBJ whole genome shotgun (WGS) entry which is preliminary data.</text>
</comment>
<proteinExistence type="predicted"/>
<dbReference type="Gene3D" id="3.30.900.10">
    <property type="entry name" value="HORMA domain"/>
    <property type="match status" value="1"/>
</dbReference>
<feature type="compositionally biased region" description="Basic and acidic residues" evidence="1">
    <location>
        <begin position="490"/>
        <end position="503"/>
    </location>
</feature>
<evidence type="ECO:0000313" key="2">
    <source>
        <dbReference type="EMBL" id="KAJ3451771.1"/>
    </source>
</evidence>
<feature type="region of interest" description="Disordered" evidence="1">
    <location>
        <begin position="241"/>
        <end position="307"/>
    </location>
</feature>